<organism evidence="6">
    <name type="scientific">Thrips palmi</name>
    <name type="common">Melon thrips</name>
    <dbReference type="NCBI Taxonomy" id="161013"/>
    <lineage>
        <taxon>Eukaryota</taxon>
        <taxon>Metazoa</taxon>
        <taxon>Ecdysozoa</taxon>
        <taxon>Arthropoda</taxon>
        <taxon>Hexapoda</taxon>
        <taxon>Insecta</taxon>
        <taxon>Pterygota</taxon>
        <taxon>Neoptera</taxon>
        <taxon>Paraneoptera</taxon>
        <taxon>Thysanoptera</taxon>
        <taxon>Terebrantia</taxon>
        <taxon>Thripoidea</taxon>
        <taxon>Thripidae</taxon>
        <taxon>Thrips</taxon>
    </lineage>
</organism>
<keyword evidence="4" id="KW-0472">Membrane</keyword>
<dbReference type="FunCoup" id="A0A6P8XVS5">
    <property type="interactions" value="3"/>
</dbReference>
<evidence type="ECO:0000256" key="4">
    <source>
        <dbReference type="SAM" id="Phobius"/>
    </source>
</evidence>
<gene>
    <name evidence="6" type="primary">LOC117639489</name>
</gene>
<feature type="compositionally biased region" description="Polar residues" evidence="3">
    <location>
        <begin position="851"/>
        <end position="870"/>
    </location>
</feature>
<dbReference type="SMART" id="SM00369">
    <property type="entry name" value="LRR_TYP"/>
    <property type="match status" value="8"/>
</dbReference>
<dbReference type="PANTHER" id="PTHR24366:SF168">
    <property type="entry name" value="GH22922P-RELATED"/>
    <property type="match status" value="1"/>
</dbReference>
<feature type="compositionally biased region" description="Low complexity" evidence="3">
    <location>
        <begin position="476"/>
        <end position="526"/>
    </location>
</feature>
<dbReference type="InterPro" id="IPR003591">
    <property type="entry name" value="Leu-rich_rpt_typical-subtyp"/>
</dbReference>
<accession>A0A6P8XVS5</accession>
<evidence type="ECO:0000313" key="6">
    <source>
        <dbReference type="RefSeq" id="XP_034231088.1"/>
    </source>
</evidence>
<keyword evidence="4" id="KW-1133">Transmembrane helix</keyword>
<keyword evidence="2" id="KW-0677">Repeat</keyword>
<feature type="region of interest" description="Disordered" evidence="3">
    <location>
        <begin position="384"/>
        <end position="567"/>
    </location>
</feature>
<keyword evidence="1" id="KW-0433">Leucine-rich repeat</keyword>
<dbReference type="Pfam" id="PF13855">
    <property type="entry name" value="LRR_8"/>
    <property type="match status" value="2"/>
</dbReference>
<keyword evidence="5" id="KW-1185">Reference proteome</keyword>
<dbReference type="SUPFAM" id="SSF52058">
    <property type="entry name" value="L domain-like"/>
    <property type="match status" value="1"/>
</dbReference>
<feature type="compositionally biased region" description="Low complexity" evidence="3">
    <location>
        <begin position="544"/>
        <end position="558"/>
    </location>
</feature>
<evidence type="ECO:0000256" key="3">
    <source>
        <dbReference type="SAM" id="MobiDB-lite"/>
    </source>
</evidence>
<evidence type="ECO:0000256" key="1">
    <source>
        <dbReference type="ARBA" id="ARBA00022614"/>
    </source>
</evidence>
<dbReference type="RefSeq" id="XP_034231088.1">
    <property type="nucleotide sequence ID" value="XM_034375197.1"/>
</dbReference>
<feature type="transmembrane region" description="Helical" evidence="4">
    <location>
        <begin position="709"/>
        <end position="731"/>
    </location>
</feature>
<evidence type="ECO:0000256" key="2">
    <source>
        <dbReference type="ARBA" id="ARBA00022737"/>
    </source>
</evidence>
<feature type="compositionally biased region" description="Acidic residues" evidence="3">
    <location>
        <begin position="405"/>
        <end position="414"/>
    </location>
</feature>
<feature type="compositionally biased region" description="Low complexity" evidence="3">
    <location>
        <begin position="425"/>
        <end position="469"/>
    </location>
</feature>
<dbReference type="Gene3D" id="3.80.10.10">
    <property type="entry name" value="Ribonuclease Inhibitor"/>
    <property type="match status" value="2"/>
</dbReference>
<dbReference type="InterPro" id="IPR032675">
    <property type="entry name" value="LRR_dom_sf"/>
</dbReference>
<dbReference type="GeneID" id="117639489"/>
<keyword evidence="4" id="KW-0812">Transmembrane</keyword>
<dbReference type="PROSITE" id="PS51450">
    <property type="entry name" value="LRR"/>
    <property type="match status" value="2"/>
</dbReference>
<reference evidence="6" key="1">
    <citation type="submission" date="2025-08" db="UniProtKB">
        <authorList>
            <consortium name="RefSeq"/>
        </authorList>
    </citation>
    <scope>IDENTIFICATION</scope>
    <source>
        <tissue evidence="6">Total insect</tissue>
    </source>
</reference>
<dbReference type="KEGG" id="tpal:117639489"/>
<sequence>MATSALAQCPWHRDVKELQSSCICAYNLGQELSVQCDMVDFPRLLSALDRFARDASLDLLYVNNSTVGSLADDAFKHLRLKNVQLSGCRIKSIAPQAFRHQEATLKNLNLQDNELGEVPVASLRGLRNLTLLDLSRNHIERVPGAAFAALHSLATLKLADNNLSLAADAFQGLEDTLKNLNLKGTRQKRVPEAIKGLRTLAFLDLAQNGLRELPGPAGAHILEGLHSLSALNLERNLIQSVGETTFRGVSDTLSSLSLLNNLLTDFPAAAVSNLRELRVLDIGFNLLTELPANAFLGTPSLTLLALDGNPLAGVPERAVAHLNTTLRGLSLGGRFLNCDCSLRWVAEWIARGDLQVTSRERNPQFCGSPAHLKDRSFYAIQPNELKCPGDKEEPEQPEESKPHDDEDQDADPLDTDYHVVAVSSPAPTTPSSTTTTTTTVRTTAAPTTTTTTTARPTTVATTTTTTTTTTPPPPTTTTTTPAPTTTTTTARNTYRPTYKTRPTTPPTTSTTPPTTTTTTTSTTTRRGNGLVAARTTAAPGVWRSNAAPQGSAPPAAASLPTVHAPGHGPGLVPGLAPGHAGSASMHRPPLVLGFPAGNHAKQTEPEEEVKVRSAYRQDSSIIIQWDSHTANILGFRVVYRLFGDKSFKQGPPLEASEREFKIKNVPSQECIVVCVISLEEVNVTPEMVPYSQCREVRTVTSPTSNMDKITIAASAAICGTVVIAVIVFVAASRRRTRKLHTLQQHGSKNGIPAGGSVGGLGLGGGLGLPVGCCGPTPSPAGPLSSLATLSAFTNHKDWDQVSVYSNRSINRAPRMYHVERQGSINAGCAAEDVRTHASHFASKPKTRSIADGQSQHSFSNHSGRYLSGNSFAPGLVNSPQELRHSRQSLAVSDRMSRVSYPASHATHHQPSVASSRRQRPRSRTRESTTNQSLAHSHAPSMTRPGSRYSAAGSTHTLNNYCDTSDNWTDHDMDIYMARNPTTRTGLVPL</sequence>
<dbReference type="Proteomes" id="UP000515158">
    <property type="component" value="Unplaced"/>
</dbReference>
<dbReference type="PANTHER" id="PTHR24366">
    <property type="entry name" value="IG(IMMUNOGLOBULIN) AND LRR(LEUCINE RICH REPEAT) DOMAINS"/>
    <property type="match status" value="1"/>
</dbReference>
<name>A0A6P8XVS5_THRPL</name>
<feature type="region of interest" description="Disordered" evidence="3">
    <location>
        <begin position="835"/>
        <end position="951"/>
    </location>
</feature>
<dbReference type="SMART" id="SM00364">
    <property type="entry name" value="LRR_BAC"/>
    <property type="match status" value="5"/>
</dbReference>
<dbReference type="CTD" id="33339"/>
<evidence type="ECO:0000313" key="5">
    <source>
        <dbReference type="Proteomes" id="UP000515158"/>
    </source>
</evidence>
<protein>
    <submittedName>
        <fullName evidence="6">Uncharacterized protein LOC117639489</fullName>
    </submittedName>
</protein>
<dbReference type="AlphaFoldDB" id="A0A6P8XVS5"/>
<dbReference type="InParanoid" id="A0A6P8XVS5"/>
<dbReference type="InterPro" id="IPR001611">
    <property type="entry name" value="Leu-rich_rpt"/>
</dbReference>
<dbReference type="OrthoDB" id="6359842at2759"/>
<proteinExistence type="predicted"/>